<dbReference type="PROSITE" id="PS01081">
    <property type="entry name" value="HTH_TETR_1"/>
    <property type="match status" value="1"/>
</dbReference>
<feature type="DNA-binding region" description="H-T-H motif" evidence="4">
    <location>
        <begin position="238"/>
        <end position="257"/>
    </location>
</feature>
<dbReference type="PANTHER" id="PTHR30055:SF237">
    <property type="entry name" value="TRANSCRIPTIONAL REPRESSOR MCE3R"/>
    <property type="match status" value="1"/>
</dbReference>
<dbReference type="EMBL" id="CP015163">
    <property type="protein sequence ID" value="AXB44988.1"/>
    <property type="molecule type" value="Genomic_DNA"/>
</dbReference>
<dbReference type="RefSeq" id="WP_113694249.1">
    <property type="nucleotide sequence ID" value="NZ_CP015163.1"/>
</dbReference>
<proteinExistence type="predicted"/>
<dbReference type="InterPro" id="IPR001647">
    <property type="entry name" value="HTH_TetR"/>
</dbReference>
<dbReference type="InterPro" id="IPR050109">
    <property type="entry name" value="HTH-type_TetR-like_transc_reg"/>
</dbReference>
<dbReference type="Proteomes" id="UP000250434">
    <property type="component" value="Chromosome"/>
</dbReference>
<dbReference type="Gene3D" id="1.10.10.60">
    <property type="entry name" value="Homeodomain-like"/>
    <property type="match status" value="2"/>
</dbReference>
<feature type="domain" description="HTH tetR-type" evidence="5">
    <location>
        <begin position="12"/>
        <end position="72"/>
    </location>
</feature>
<dbReference type="SUPFAM" id="SSF46689">
    <property type="entry name" value="Homeodomain-like"/>
    <property type="match status" value="2"/>
</dbReference>
<dbReference type="InterPro" id="IPR023772">
    <property type="entry name" value="DNA-bd_HTH_TetR-type_CS"/>
</dbReference>
<dbReference type="GO" id="GO:0003700">
    <property type="term" value="F:DNA-binding transcription factor activity"/>
    <property type="evidence" value="ECO:0007669"/>
    <property type="project" value="TreeGrafter"/>
</dbReference>
<dbReference type="PANTHER" id="PTHR30055">
    <property type="entry name" value="HTH-TYPE TRANSCRIPTIONAL REGULATOR RUTR"/>
    <property type="match status" value="1"/>
</dbReference>
<evidence type="ECO:0000256" key="3">
    <source>
        <dbReference type="ARBA" id="ARBA00023163"/>
    </source>
</evidence>
<dbReference type="AlphaFoldDB" id="A0A344LAB4"/>
<dbReference type="PRINTS" id="PR00455">
    <property type="entry name" value="HTHTETR"/>
</dbReference>
<dbReference type="InterPro" id="IPR009057">
    <property type="entry name" value="Homeodomain-like_sf"/>
</dbReference>
<evidence type="ECO:0000313" key="6">
    <source>
        <dbReference type="EMBL" id="AXB44988.1"/>
    </source>
</evidence>
<organism evidence="6 7">
    <name type="scientific">Amycolatopsis albispora</name>
    <dbReference type="NCBI Taxonomy" id="1804986"/>
    <lineage>
        <taxon>Bacteria</taxon>
        <taxon>Bacillati</taxon>
        <taxon>Actinomycetota</taxon>
        <taxon>Actinomycetes</taxon>
        <taxon>Pseudonocardiales</taxon>
        <taxon>Pseudonocardiaceae</taxon>
        <taxon>Amycolatopsis</taxon>
    </lineage>
</organism>
<dbReference type="GO" id="GO:0000976">
    <property type="term" value="F:transcription cis-regulatory region binding"/>
    <property type="evidence" value="ECO:0007669"/>
    <property type="project" value="TreeGrafter"/>
</dbReference>
<gene>
    <name evidence="6" type="ORF">A4R43_22860</name>
</gene>
<keyword evidence="7" id="KW-1185">Reference proteome</keyword>
<reference evidence="6 7" key="1">
    <citation type="submission" date="2016-04" db="EMBL/GenBank/DDBJ databases">
        <title>Complete genome sequence and analysis of deep-sea sediment isolate, Amycolatopsis sp. WP1.</title>
        <authorList>
            <person name="Wang H."/>
            <person name="Chen S."/>
            <person name="Wu Q."/>
        </authorList>
    </citation>
    <scope>NUCLEOTIDE SEQUENCE [LARGE SCALE GENOMIC DNA]</scope>
    <source>
        <strain evidence="6 7">WP1</strain>
    </source>
</reference>
<dbReference type="GO" id="GO:0045892">
    <property type="term" value="P:negative regulation of DNA-templated transcription"/>
    <property type="evidence" value="ECO:0007669"/>
    <property type="project" value="UniProtKB-ARBA"/>
</dbReference>
<accession>A0A344LAB4</accession>
<dbReference type="FunFam" id="1.10.10.60:FF:000141">
    <property type="entry name" value="TetR family transcriptional regulator"/>
    <property type="match status" value="1"/>
</dbReference>
<name>A0A344LAB4_9PSEU</name>
<sequence length="399" mass="43597">MEPVPGRGKRPRDRKNQLAGVAAELFRARGYHGVGINDIAAAAGVTGPALYRHFADKQAILTHVVLSGIDDMEAATEQAVSDRSVPGPAQIEALLTCLAGQAVERREIAALWRWEGRHLPREHRREIRRRSGEVLASWAKSLQLVRPELSPEDAELLCWAGLSVFGSVSVHHTSVAKRRFAQLLVELARRVLHTELPPAAETVAAPEPPPGIGQPSRREQLLSAATELFSQRGFHAVSMEEIGAAAGITGPSVYRHFPSKSALVVAICRRAADRLALGAEHALRGSAPPDEREALRRLAESYVHTLTGSAELTVAFSGDPLNLPERDQAELLRVQRDYVAQWVHLLQAVHPSLNAREAKITVHAALTIANDLARTRRVNSRPQLPAELHRMMISVLDLG</sequence>
<keyword evidence="2 4" id="KW-0238">DNA-binding</keyword>
<dbReference type="KEGG" id="aab:A4R43_22860"/>
<protein>
    <submittedName>
        <fullName evidence="6">TetR family transcriptional regulator</fullName>
    </submittedName>
</protein>
<evidence type="ECO:0000313" key="7">
    <source>
        <dbReference type="Proteomes" id="UP000250434"/>
    </source>
</evidence>
<dbReference type="Gene3D" id="1.10.357.10">
    <property type="entry name" value="Tetracycline Repressor, domain 2"/>
    <property type="match status" value="2"/>
</dbReference>
<evidence type="ECO:0000256" key="1">
    <source>
        <dbReference type="ARBA" id="ARBA00023015"/>
    </source>
</evidence>
<keyword evidence="3" id="KW-0804">Transcription</keyword>
<keyword evidence="1" id="KW-0805">Transcription regulation</keyword>
<feature type="domain" description="HTH tetR-type" evidence="5">
    <location>
        <begin position="215"/>
        <end position="275"/>
    </location>
</feature>
<dbReference type="OrthoDB" id="4456617at2"/>
<evidence type="ECO:0000259" key="5">
    <source>
        <dbReference type="PROSITE" id="PS50977"/>
    </source>
</evidence>
<evidence type="ECO:0000256" key="2">
    <source>
        <dbReference type="ARBA" id="ARBA00023125"/>
    </source>
</evidence>
<dbReference type="PROSITE" id="PS50977">
    <property type="entry name" value="HTH_TETR_2"/>
    <property type="match status" value="2"/>
</dbReference>
<evidence type="ECO:0000256" key="4">
    <source>
        <dbReference type="PROSITE-ProRule" id="PRU00335"/>
    </source>
</evidence>
<dbReference type="Pfam" id="PF00440">
    <property type="entry name" value="TetR_N"/>
    <property type="match status" value="2"/>
</dbReference>
<feature type="DNA-binding region" description="H-T-H motif" evidence="4">
    <location>
        <begin position="35"/>
        <end position="54"/>
    </location>
</feature>